<accession>A0AAV2ICS0</accession>
<feature type="region of interest" description="Disordered" evidence="1">
    <location>
        <begin position="1"/>
        <end position="28"/>
    </location>
</feature>
<evidence type="ECO:0000256" key="1">
    <source>
        <dbReference type="SAM" id="MobiDB-lite"/>
    </source>
</evidence>
<dbReference type="EMBL" id="CAXITT010000579">
    <property type="protein sequence ID" value="CAL1543845.1"/>
    <property type="molecule type" value="Genomic_DNA"/>
</dbReference>
<sequence>MLVKMNNISSRERRISGSNKSTEVMNRYSDDVESLNSWSEITAGGASGPGSASSNLSTSFFTSNPGSRLNSTSSGRGVQGRDGNIQPLPLLNNIAEHLSKSQLQKADKNYEVEAELSSPPPIFEIDS</sequence>
<dbReference type="Proteomes" id="UP001497497">
    <property type="component" value="Unassembled WGS sequence"/>
</dbReference>
<organism evidence="2 3">
    <name type="scientific">Lymnaea stagnalis</name>
    <name type="common">Great pond snail</name>
    <name type="synonym">Helix stagnalis</name>
    <dbReference type="NCBI Taxonomy" id="6523"/>
    <lineage>
        <taxon>Eukaryota</taxon>
        <taxon>Metazoa</taxon>
        <taxon>Spiralia</taxon>
        <taxon>Lophotrochozoa</taxon>
        <taxon>Mollusca</taxon>
        <taxon>Gastropoda</taxon>
        <taxon>Heterobranchia</taxon>
        <taxon>Euthyneura</taxon>
        <taxon>Panpulmonata</taxon>
        <taxon>Hygrophila</taxon>
        <taxon>Lymnaeoidea</taxon>
        <taxon>Lymnaeidae</taxon>
        <taxon>Lymnaea</taxon>
    </lineage>
</organism>
<name>A0AAV2ICS0_LYMST</name>
<feature type="non-terminal residue" evidence="2">
    <location>
        <position position="127"/>
    </location>
</feature>
<feature type="compositionally biased region" description="Low complexity" evidence="1">
    <location>
        <begin position="49"/>
        <end position="64"/>
    </location>
</feature>
<proteinExistence type="predicted"/>
<gene>
    <name evidence="2" type="ORF">GSLYS_00017358001</name>
</gene>
<reference evidence="2 3" key="1">
    <citation type="submission" date="2024-04" db="EMBL/GenBank/DDBJ databases">
        <authorList>
            <consortium name="Genoscope - CEA"/>
            <person name="William W."/>
        </authorList>
    </citation>
    <scope>NUCLEOTIDE SEQUENCE [LARGE SCALE GENOMIC DNA]</scope>
</reference>
<dbReference type="AlphaFoldDB" id="A0AAV2ICS0"/>
<feature type="region of interest" description="Disordered" evidence="1">
    <location>
        <begin position="40"/>
        <end position="87"/>
    </location>
</feature>
<feature type="compositionally biased region" description="Polar residues" evidence="1">
    <location>
        <begin position="65"/>
        <end position="76"/>
    </location>
</feature>
<evidence type="ECO:0000313" key="2">
    <source>
        <dbReference type="EMBL" id="CAL1543845.1"/>
    </source>
</evidence>
<keyword evidence="3" id="KW-1185">Reference proteome</keyword>
<comment type="caution">
    <text evidence="2">The sequence shown here is derived from an EMBL/GenBank/DDBJ whole genome shotgun (WGS) entry which is preliminary data.</text>
</comment>
<protein>
    <submittedName>
        <fullName evidence="2">Uncharacterized protein</fullName>
    </submittedName>
</protein>
<evidence type="ECO:0000313" key="3">
    <source>
        <dbReference type="Proteomes" id="UP001497497"/>
    </source>
</evidence>